<reference evidence="3 4" key="1">
    <citation type="journal article" date="2011" name="J. Bacteriol.">
        <title>Genome sequence of Chthoniobacter flavus Ellin428, an aerobic heterotrophic soil bacterium.</title>
        <authorList>
            <person name="Kant R."/>
            <person name="van Passel M.W."/>
            <person name="Palva A."/>
            <person name="Lucas S."/>
            <person name="Lapidus A."/>
            <person name="Glavina Del Rio T."/>
            <person name="Dalin E."/>
            <person name="Tice H."/>
            <person name="Bruce D."/>
            <person name="Goodwin L."/>
            <person name="Pitluck S."/>
            <person name="Larimer F.W."/>
            <person name="Land M.L."/>
            <person name="Hauser L."/>
            <person name="Sangwan P."/>
            <person name="de Vos W.M."/>
            <person name="Janssen P.H."/>
            <person name="Smidt H."/>
        </authorList>
    </citation>
    <scope>NUCLEOTIDE SEQUENCE [LARGE SCALE GENOMIC DNA]</scope>
    <source>
        <strain evidence="3 4">Ellin428</strain>
    </source>
</reference>
<comment type="caution">
    <text evidence="3">The sequence shown here is derived from an EMBL/GenBank/DDBJ whole genome shotgun (WGS) entry which is preliminary data.</text>
</comment>
<evidence type="ECO:0000313" key="3">
    <source>
        <dbReference type="EMBL" id="EDY16844.1"/>
    </source>
</evidence>
<proteinExistence type="predicted"/>
<keyword evidence="4" id="KW-1185">Reference proteome</keyword>
<evidence type="ECO:0000313" key="4">
    <source>
        <dbReference type="Proteomes" id="UP000005824"/>
    </source>
</evidence>
<accession>B4D9R3</accession>
<keyword evidence="1" id="KW-0175">Coiled coil</keyword>
<dbReference type="InParanoid" id="B4D9R3"/>
<evidence type="ECO:0000256" key="2">
    <source>
        <dbReference type="SAM" id="SignalP"/>
    </source>
</evidence>
<dbReference type="RefSeq" id="WP_006982974.1">
    <property type="nucleotide sequence ID" value="NZ_ABVL01000027.1"/>
</dbReference>
<dbReference type="AlphaFoldDB" id="B4D9R3"/>
<feature type="signal peptide" evidence="2">
    <location>
        <begin position="1"/>
        <end position="21"/>
    </location>
</feature>
<gene>
    <name evidence="3" type="ORF">CfE428DRAFT_5653</name>
</gene>
<evidence type="ECO:0000256" key="1">
    <source>
        <dbReference type="SAM" id="Coils"/>
    </source>
</evidence>
<feature type="coiled-coil region" evidence="1">
    <location>
        <begin position="33"/>
        <end position="60"/>
    </location>
</feature>
<keyword evidence="2" id="KW-0732">Signal</keyword>
<organism evidence="3 4">
    <name type="scientific">Chthoniobacter flavus Ellin428</name>
    <dbReference type="NCBI Taxonomy" id="497964"/>
    <lineage>
        <taxon>Bacteria</taxon>
        <taxon>Pseudomonadati</taxon>
        <taxon>Verrucomicrobiota</taxon>
        <taxon>Spartobacteria</taxon>
        <taxon>Chthoniobacterales</taxon>
        <taxon>Chthoniobacteraceae</taxon>
        <taxon>Chthoniobacter</taxon>
    </lineage>
</organism>
<dbReference type="EMBL" id="ABVL01000027">
    <property type="protein sequence ID" value="EDY16844.1"/>
    <property type="molecule type" value="Genomic_DNA"/>
</dbReference>
<feature type="chain" id="PRO_5002800690" evidence="2">
    <location>
        <begin position="22"/>
        <end position="82"/>
    </location>
</feature>
<name>B4D9R3_9BACT</name>
<sequence>MSTSRLIPAILSLVTIATVFCAPAVKAERQPRMDAALGDLQAARAKLEHAEHDKGGHREKALEMVNAAIAQIKEGIRYDNRH</sequence>
<dbReference type="Proteomes" id="UP000005824">
    <property type="component" value="Unassembled WGS sequence"/>
</dbReference>
<protein>
    <submittedName>
        <fullName evidence="3">Uncharacterized protein</fullName>
    </submittedName>
</protein>